<accession>A0AAT9HQE9</accession>
<evidence type="ECO:0000313" key="2">
    <source>
        <dbReference type="EMBL" id="BFO19686.1"/>
    </source>
</evidence>
<reference evidence="2" key="1">
    <citation type="submission" date="2024-06" db="EMBL/GenBank/DDBJ databases">
        <authorList>
            <consortium name="consrtm"/>
            <person name="Uemura M."/>
            <person name="Terahara T."/>
        </authorList>
    </citation>
    <scope>NUCLEOTIDE SEQUENCE</scope>
    <source>
        <strain evidence="2">KM77-8</strain>
    </source>
</reference>
<sequence length="501" mass="53813">MRAHRGLCNGSGLGGGARSVGPTGSCGYRRNGWKVQLPVSPGRDPRGEIFLFQLQAQWRLRLTGPAAEAGAHGGRGVGKGTGTVKHSLSDKQLELLKQVAAASKAFEVQGAHSGVLWALEQRTLVKTGYGAAGRRTAVVTADGRFYLKHGKHPKEAEAQKQRLEDDPAQAALAPADGPALLARIREAGGALTVTDCGPKTRARWRAAYYHALHHGHVPDGCKLRFNGRDKGDMVLKIVDEAARKAAEPPAVPMVEVPDELPRKPHPLVARTLKKLGRSKTTADTRDLPDVVPMNISRHLTDRALRIAHALITEAEQRGWEVTTDSSLHRGEATHRLVIRIGTHTYPWQITELTSKAPHEPTPQELRNLEKNPWARKPRSTTTISTAASGSPPPPEQLLQPGLQLRGRRTVETGRPARPLPARPGPACRTRRTATHREGRGRGRTQAELVQGAAPGPCSADHAAPWDGSYRSGGMLAPGEGHPGLLLRSPPGGRSSGLDTVG</sequence>
<dbReference type="AlphaFoldDB" id="A0AAT9HQE9"/>
<reference evidence="2" key="2">
    <citation type="submission" date="2024-07" db="EMBL/GenBank/DDBJ databases">
        <title>Streptomyces haneummycinica sp. nov., a new antibiotic-producing actinobacterium isolated from marine sediment.</title>
        <authorList>
            <person name="Uemura M."/>
            <person name="Hamada M."/>
            <person name="Hirano S."/>
            <person name="Kobayashi K."/>
            <person name="Ohshiro T."/>
            <person name="Kobayashi T."/>
            <person name="Terahara T."/>
        </authorList>
    </citation>
    <scope>NUCLEOTIDE SEQUENCE</scope>
    <source>
        <strain evidence="2">KM77-8</strain>
    </source>
</reference>
<feature type="region of interest" description="Disordered" evidence="1">
    <location>
        <begin position="352"/>
        <end position="501"/>
    </location>
</feature>
<dbReference type="EMBL" id="AP035768">
    <property type="protein sequence ID" value="BFO19686.1"/>
    <property type="molecule type" value="Genomic_DNA"/>
</dbReference>
<feature type="compositionally biased region" description="Low complexity" evidence="1">
    <location>
        <begin position="379"/>
        <end position="389"/>
    </location>
</feature>
<gene>
    <name evidence="2" type="ORF">SHKM778_60740</name>
</gene>
<protein>
    <submittedName>
        <fullName evidence="2">Uncharacterized protein</fullName>
    </submittedName>
</protein>
<evidence type="ECO:0000256" key="1">
    <source>
        <dbReference type="SAM" id="MobiDB-lite"/>
    </source>
</evidence>
<name>A0AAT9HQE9_9ACTN</name>
<proteinExistence type="predicted"/>
<organism evidence="2">
    <name type="scientific">Streptomyces haneummycinicus</name>
    <dbReference type="NCBI Taxonomy" id="3074435"/>
    <lineage>
        <taxon>Bacteria</taxon>
        <taxon>Bacillati</taxon>
        <taxon>Actinomycetota</taxon>
        <taxon>Actinomycetes</taxon>
        <taxon>Kitasatosporales</taxon>
        <taxon>Streptomycetaceae</taxon>
        <taxon>Streptomyces</taxon>
    </lineage>
</organism>